<evidence type="ECO:0008006" key="9">
    <source>
        <dbReference type="Google" id="ProtNLM"/>
    </source>
</evidence>
<dbReference type="OrthoDB" id="448280at2759"/>
<dbReference type="Proteomes" id="UP000695562">
    <property type="component" value="Unassembled WGS sequence"/>
</dbReference>
<name>A0A8J4Q4F4_9MYCE</name>
<keyword evidence="3 6" id="KW-1133">Transmembrane helix</keyword>
<dbReference type="PANTHER" id="PTHR11040">
    <property type="entry name" value="ZINC/IRON TRANSPORTER"/>
    <property type="match status" value="1"/>
</dbReference>
<evidence type="ECO:0000256" key="5">
    <source>
        <dbReference type="SAM" id="MobiDB-lite"/>
    </source>
</evidence>
<dbReference type="GO" id="GO:0005886">
    <property type="term" value="C:plasma membrane"/>
    <property type="evidence" value="ECO:0007669"/>
    <property type="project" value="TreeGrafter"/>
</dbReference>
<feature type="compositionally biased region" description="Basic and acidic residues" evidence="5">
    <location>
        <begin position="175"/>
        <end position="189"/>
    </location>
</feature>
<sequence length="352" mass="38173">MMRKLLHGTHEHEGSGDDLEELRNPKIGLIVGIFFMTLLASYVPWIIGRAKVKNFVTIISISTCFAAGIIVAGGFAHILPGAEADFAEYWEHKDPENRYSGFPFPITIAIFVMFILLAIDKIVVEKGITGEKGHNHMNLSEHSQNYHNHTTSHTGEIDLKDVKEGAEETTPGGPDEEKGFKHHEDDGHGHHSHKHGNGKSHEANTSQAYLFLVALSVHSILDGLGLGTETHSEGFYGLLVAVLAHKLLDGFALGVPIYFANFSFAFSSACLAFCAAMTPLGIGIGMAISTVYDSEAAYLAKGIVLSVTLGSFIYISLIELLPSGLCTPGWIKTKLALAFLGWSIMSILALWV</sequence>
<evidence type="ECO:0000256" key="2">
    <source>
        <dbReference type="ARBA" id="ARBA00022692"/>
    </source>
</evidence>
<feature type="transmembrane region" description="Helical" evidence="6">
    <location>
        <begin position="27"/>
        <end position="48"/>
    </location>
</feature>
<dbReference type="Pfam" id="PF02535">
    <property type="entry name" value="Zip"/>
    <property type="match status" value="1"/>
</dbReference>
<reference evidence="7" key="1">
    <citation type="submission" date="2020-01" db="EMBL/GenBank/DDBJ databases">
        <title>Development of genomics and gene disruption for Polysphondylium violaceum indicates a role for the polyketide synthase stlB in stalk morphogenesis.</title>
        <authorList>
            <person name="Narita B."/>
            <person name="Kawabe Y."/>
            <person name="Kin K."/>
            <person name="Saito T."/>
            <person name="Gibbs R."/>
            <person name="Kuspa A."/>
            <person name="Muzny D."/>
            <person name="Queller D."/>
            <person name="Richards S."/>
            <person name="Strassman J."/>
            <person name="Sucgang R."/>
            <person name="Worley K."/>
            <person name="Schaap P."/>
        </authorList>
    </citation>
    <scope>NUCLEOTIDE SEQUENCE</scope>
    <source>
        <strain evidence="7">QSvi11</strain>
    </source>
</reference>
<comment type="caution">
    <text evidence="7">The sequence shown here is derived from an EMBL/GenBank/DDBJ whole genome shotgun (WGS) entry which is preliminary data.</text>
</comment>
<feature type="compositionally biased region" description="Polar residues" evidence="5">
    <location>
        <begin position="137"/>
        <end position="154"/>
    </location>
</feature>
<protein>
    <recommendedName>
        <fullName evidence="9">Zinc/iron permease</fullName>
    </recommendedName>
</protein>
<proteinExistence type="predicted"/>
<feature type="transmembrane region" description="Helical" evidence="6">
    <location>
        <begin position="333"/>
        <end position="351"/>
    </location>
</feature>
<feature type="transmembrane region" description="Helical" evidence="6">
    <location>
        <begin position="99"/>
        <end position="119"/>
    </location>
</feature>
<dbReference type="PANTHER" id="PTHR11040:SF44">
    <property type="entry name" value="PROTEIN ZNTC-RELATED"/>
    <property type="match status" value="1"/>
</dbReference>
<feature type="transmembrane region" description="Helical" evidence="6">
    <location>
        <begin position="55"/>
        <end position="79"/>
    </location>
</feature>
<feature type="region of interest" description="Disordered" evidence="5">
    <location>
        <begin position="134"/>
        <end position="201"/>
    </location>
</feature>
<evidence type="ECO:0000256" key="3">
    <source>
        <dbReference type="ARBA" id="ARBA00022989"/>
    </source>
</evidence>
<keyword evidence="4 6" id="KW-0472">Membrane</keyword>
<evidence type="ECO:0000256" key="1">
    <source>
        <dbReference type="ARBA" id="ARBA00004141"/>
    </source>
</evidence>
<feature type="transmembrane region" description="Helical" evidence="6">
    <location>
        <begin position="298"/>
        <end position="321"/>
    </location>
</feature>
<keyword evidence="8" id="KW-1185">Reference proteome</keyword>
<feature type="transmembrane region" description="Helical" evidence="6">
    <location>
        <begin position="234"/>
        <end position="259"/>
    </location>
</feature>
<gene>
    <name evidence="7" type="ORF">CYY_004938</name>
</gene>
<evidence type="ECO:0000313" key="7">
    <source>
        <dbReference type="EMBL" id="KAF2073736.1"/>
    </source>
</evidence>
<dbReference type="EMBL" id="AJWJ01000185">
    <property type="protein sequence ID" value="KAF2073736.1"/>
    <property type="molecule type" value="Genomic_DNA"/>
</dbReference>
<feature type="transmembrane region" description="Helical" evidence="6">
    <location>
        <begin position="271"/>
        <end position="292"/>
    </location>
</feature>
<dbReference type="InterPro" id="IPR003689">
    <property type="entry name" value="ZIP"/>
</dbReference>
<evidence type="ECO:0000313" key="8">
    <source>
        <dbReference type="Proteomes" id="UP000695562"/>
    </source>
</evidence>
<keyword evidence="2 6" id="KW-0812">Transmembrane</keyword>
<evidence type="ECO:0000256" key="4">
    <source>
        <dbReference type="ARBA" id="ARBA00023136"/>
    </source>
</evidence>
<dbReference type="GO" id="GO:0005385">
    <property type="term" value="F:zinc ion transmembrane transporter activity"/>
    <property type="evidence" value="ECO:0007669"/>
    <property type="project" value="TreeGrafter"/>
</dbReference>
<feature type="transmembrane region" description="Helical" evidence="6">
    <location>
        <begin position="208"/>
        <end position="228"/>
    </location>
</feature>
<dbReference type="AlphaFoldDB" id="A0A8J4Q4F4"/>
<comment type="subcellular location">
    <subcellularLocation>
        <location evidence="1">Membrane</location>
        <topology evidence="1">Multi-pass membrane protein</topology>
    </subcellularLocation>
</comment>
<organism evidence="7 8">
    <name type="scientific">Polysphondylium violaceum</name>
    <dbReference type="NCBI Taxonomy" id="133409"/>
    <lineage>
        <taxon>Eukaryota</taxon>
        <taxon>Amoebozoa</taxon>
        <taxon>Evosea</taxon>
        <taxon>Eumycetozoa</taxon>
        <taxon>Dictyostelia</taxon>
        <taxon>Dictyosteliales</taxon>
        <taxon>Dictyosteliaceae</taxon>
        <taxon>Polysphondylium</taxon>
    </lineage>
</organism>
<feature type="compositionally biased region" description="Basic and acidic residues" evidence="5">
    <location>
        <begin position="155"/>
        <end position="166"/>
    </location>
</feature>
<accession>A0A8J4Q4F4</accession>
<evidence type="ECO:0000256" key="6">
    <source>
        <dbReference type="SAM" id="Phobius"/>
    </source>
</evidence>